<name>A0AA88W961_9ASTE</name>
<proteinExistence type="predicted"/>
<dbReference type="Proteomes" id="UP001188597">
    <property type="component" value="Unassembled WGS sequence"/>
</dbReference>
<evidence type="ECO:0000313" key="3">
    <source>
        <dbReference type="Proteomes" id="UP001188597"/>
    </source>
</evidence>
<keyword evidence="3" id="KW-1185">Reference proteome</keyword>
<organism evidence="2 3">
    <name type="scientific">Escallonia herrerae</name>
    <dbReference type="NCBI Taxonomy" id="1293975"/>
    <lineage>
        <taxon>Eukaryota</taxon>
        <taxon>Viridiplantae</taxon>
        <taxon>Streptophyta</taxon>
        <taxon>Embryophyta</taxon>
        <taxon>Tracheophyta</taxon>
        <taxon>Spermatophyta</taxon>
        <taxon>Magnoliopsida</taxon>
        <taxon>eudicotyledons</taxon>
        <taxon>Gunneridae</taxon>
        <taxon>Pentapetalae</taxon>
        <taxon>asterids</taxon>
        <taxon>campanulids</taxon>
        <taxon>Escalloniales</taxon>
        <taxon>Escalloniaceae</taxon>
        <taxon>Escallonia</taxon>
    </lineage>
</organism>
<comment type="caution">
    <text evidence="2">The sequence shown here is derived from an EMBL/GenBank/DDBJ whole genome shotgun (WGS) entry which is preliminary data.</text>
</comment>
<dbReference type="AlphaFoldDB" id="A0AA88W961"/>
<dbReference type="InterPro" id="IPR009424">
    <property type="entry name" value="AGP16/20/22/41"/>
</dbReference>
<feature type="chain" id="PRO_5041706376" evidence="1">
    <location>
        <begin position="28"/>
        <end position="80"/>
    </location>
</feature>
<evidence type="ECO:0000256" key="1">
    <source>
        <dbReference type="SAM" id="SignalP"/>
    </source>
</evidence>
<dbReference type="EMBL" id="JAVXUP010000738">
    <property type="protein sequence ID" value="KAK3021880.1"/>
    <property type="molecule type" value="Genomic_DNA"/>
</dbReference>
<feature type="signal peptide" evidence="1">
    <location>
        <begin position="1"/>
        <end position="27"/>
    </location>
</feature>
<dbReference type="PANTHER" id="PTHR33374">
    <property type="entry name" value="ARABINOGALACTAN PROTEIN 20"/>
    <property type="match status" value="1"/>
</dbReference>
<protein>
    <submittedName>
        <fullName evidence="2">Uncharacterized protein</fullName>
    </submittedName>
</protein>
<dbReference type="Pfam" id="PF06376">
    <property type="entry name" value="AGP"/>
    <property type="match status" value="1"/>
</dbReference>
<sequence length="80" mass="7969">MAVSTGVVAAFAALALAFAIALPAVHGQALPPAPAPTSDGTAIDQGIAYVLMLLALAKVELDIRGSFQENGNVPAQIGTL</sequence>
<evidence type="ECO:0000313" key="2">
    <source>
        <dbReference type="EMBL" id="KAK3021880.1"/>
    </source>
</evidence>
<keyword evidence="1" id="KW-0732">Signal</keyword>
<reference evidence="2" key="1">
    <citation type="submission" date="2022-12" db="EMBL/GenBank/DDBJ databases">
        <title>Draft genome assemblies for two species of Escallonia (Escalloniales).</title>
        <authorList>
            <person name="Chanderbali A."/>
            <person name="Dervinis C."/>
            <person name="Anghel I."/>
            <person name="Soltis D."/>
            <person name="Soltis P."/>
            <person name="Zapata F."/>
        </authorList>
    </citation>
    <scope>NUCLEOTIDE SEQUENCE</scope>
    <source>
        <strain evidence="2">UCBG64.0493</strain>
        <tissue evidence="2">Leaf</tissue>
    </source>
</reference>
<accession>A0AA88W961</accession>
<gene>
    <name evidence="2" type="ORF">RJ639_047384</name>
</gene>